<accession>A0ABT9BWX6</accession>
<dbReference type="PROSITE" id="PS51677">
    <property type="entry name" value="NODB"/>
    <property type="match status" value="1"/>
</dbReference>
<dbReference type="Gene3D" id="3.20.20.370">
    <property type="entry name" value="Glycoside hydrolase/deacetylase"/>
    <property type="match status" value="1"/>
</dbReference>
<dbReference type="PANTHER" id="PTHR34216:SF3">
    <property type="entry name" value="POLY-BETA-1,6-N-ACETYL-D-GLUCOSAMINE N-DEACETYLASE"/>
    <property type="match status" value="1"/>
</dbReference>
<sequence>MSIKHILKRTGGWLYLNTALGRGPLRGAGVILMLHRVLSNDRAAELPHRNELCVGPEAFEHLLVWLQEHFECVPLMTLLLADPEHVPNRPRVALTFDDGWRDNAMNAFPLLRQYQVPASIFLSTDFIGSRQHFWWETLGETLWGSHGQVARHTLIEHLHQAGRPLPVMLDDVDDDRRSLALAHFLQSLKSLDPHVLSDLTEACPQGTQPQALDWSQVRMLEDSGLIRFGPHGASHAILTGLDDQRLHEELSRSRIALENGCAQPLPVYCYPNGNHDARVRQQVAAHGYPFALGTETGLYRPDGDPLNLPRFGVSQRNARHPELLAWRIRRGTRS</sequence>
<evidence type="ECO:0000256" key="1">
    <source>
        <dbReference type="ARBA" id="ARBA00004613"/>
    </source>
</evidence>
<evidence type="ECO:0000256" key="2">
    <source>
        <dbReference type="ARBA" id="ARBA00022729"/>
    </source>
</evidence>
<reference evidence="4 5" key="1">
    <citation type="submission" date="2023-07" db="EMBL/GenBank/DDBJ databases">
        <title>Identification of four novel Pseudomonas species associated with bacterial leaf spot of cucurbits.</title>
        <authorList>
            <person name="Fullem K.R."/>
        </authorList>
    </citation>
    <scope>NUCLEOTIDE SEQUENCE [LARGE SCALE GENOMIC DNA]</scope>
    <source>
        <strain evidence="4 5">K18</strain>
    </source>
</reference>
<dbReference type="SUPFAM" id="SSF88713">
    <property type="entry name" value="Glycoside hydrolase/deacetylase"/>
    <property type="match status" value="1"/>
</dbReference>
<keyword evidence="2" id="KW-0732">Signal</keyword>
<organism evidence="4 5">
    <name type="scientific">Pseudomonas citrulli</name>
    <dbReference type="NCBI Taxonomy" id="3064347"/>
    <lineage>
        <taxon>Bacteria</taxon>
        <taxon>Pseudomonadati</taxon>
        <taxon>Pseudomonadota</taxon>
        <taxon>Gammaproteobacteria</taxon>
        <taxon>Pseudomonadales</taxon>
        <taxon>Pseudomonadaceae</taxon>
        <taxon>Pseudomonas</taxon>
    </lineage>
</organism>
<comment type="caution">
    <text evidence="4">The sequence shown here is derived from an EMBL/GenBank/DDBJ whole genome shotgun (WGS) entry which is preliminary data.</text>
</comment>
<proteinExistence type="predicted"/>
<dbReference type="CDD" id="cd10918">
    <property type="entry name" value="CE4_NodB_like_5s_6s"/>
    <property type="match status" value="1"/>
</dbReference>
<dbReference type="PANTHER" id="PTHR34216">
    <property type="match status" value="1"/>
</dbReference>
<dbReference type="EMBL" id="JAUQOP010000009">
    <property type="protein sequence ID" value="MDO7897053.1"/>
    <property type="molecule type" value="Genomic_DNA"/>
</dbReference>
<dbReference type="InterPro" id="IPR011330">
    <property type="entry name" value="Glyco_hydro/deAcase_b/a-brl"/>
</dbReference>
<comment type="subcellular location">
    <subcellularLocation>
        <location evidence="1">Secreted</location>
    </subcellularLocation>
</comment>
<gene>
    <name evidence="4" type="ORF">Q6A48_09095</name>
</gene>
<dbReference type="Proteomes" id="UP001228019">
    <property type="component" value="Unassembled WGS sequence"/>
</dbReference>
<protein>
    <submittedName>
        <fullName evidence="4">Polysaccharide deacetylase family protein</fullName>
    </submittedName>
</protein>
<evidence type="ECO:0000313" key="4">
    <source>
        <dbReference type="EMBL" id="MDO7897053.1"/>
    </source>
</evidence>
<dbReference type="Pfam" id="PF01522">
    <property type="entry name" value="Polysacc_deac_1"/>
    <property type="match status" value="1"/>
</dbReference>
<evidence type="ECO:0000313" key="5">
    <source>
        <dbReference type="Proteomes" id="UP001228019"/>
    </source>
</evidence>
<dbReference type="InterPro" id="IPR002509">
    <property type="entry name" value="NODB_dom"/>
</dbReference>
<dbReference type="RefSeq" id="WP_304553697.1">
    <property type="nucleotide sequence ID" value="NZ_JAUQOP010000009.1"/>
</dbReference>
<evidence type="ECO:0000259" key="3">
    <source>
        <dbReference type="PROSITE" id="PS51677"/>
    </source>
</evidence>
<name>A0ABT9BWX6_9PSED</name>
<dbReference type="InterPro" id="IPR051398">
    <property type="entry name" value="Polysacch_Deacetylase"/>
</dbReference>
<keyword evidence="5" id="KW-1185">Reference proteome</keyword>
<feature type="domain" description="NodB homology" evidence="3">
    <location>
        <begin position="90"/>
        <end position="334"/>
    </location>
</feature>